<feature type="chain" id="PRO_5025386286" evidence="4">
    <location>
        <begin position="20"/>
        <end position="693"/>
    </location>
</feature>
<dbReference type="PROSITE" id="PS51767">
    <property type="entry name" value="PEPTIDASE_A1"/>
    <property type="match status" value="1"/>
</dbReference>
<evidence type="ECO:0000256" key="4">
    <source>
        <dbReference type="SAM" id="SignalP"/>
    </source>
</evidence>
<feature type="domain" description="Peptidase A1" evidence="5">
    <location>
        <begin position="57"/>
        <end position="412"/>
    </location>
</feature>
<accession>A0A6A6T3S8</accession>
<dbReference type="PANTHER" id="PTHR47966:SF51">
    <property type="entry name" value="BETA-SITE APP-CLEAVING ENZYME, ISOFORM A-RELATED"/>
    <property type="match status" value="1"/>
</dbReference>
<keyword evidence="3" id="KW-0472">Membrane</keyword>
<feature type="signal peptide" evidence="4">
    <location>
        <begin position="1"/>
        <end position="19"/>
    </location>
</feature>
<dbReference type="AlphaFoldDB" id="A0A6A6T3S8"/>
<keyword evidence="6" id="KW-0378">Hydrolase</keyword>
<dbReference type="PANTHER" id="PTHR47966">
    <property type="entry name" value="BETA-SITE APP-CLEAVING ENZYME, ISOFORM A-RELATED"/>
    <property type="match status" value="1"/>
</dbReference>
<evidence type="ECO:0000313" key="7">
    <source>
        <dbReference type="Proteomes" id="UP000799324"/>
    </source>
</evidence>
<name>A0A6A6T3S8_9PLEO</name>
<evidence type="ECO:0000256" key="3">
    <source>
        <dbReference type="SAM" id="Phobius"/>
    </source>
</evidence>
<feature type="compositionally biased region" description="Basic and acidic residues" evidence="2">
    <location>
        <begin position="684"/>
        <end position="693"/>
    </location>
</feature>
<proteinExistence type="inferred from homology"/>
<evidence type="ECO:0000259" key="5">
    <source>
        <dbReference type="PROSITE" id="PS51767"/>
    </source>
</evidence>
<dbReference type="GO" id="GO:0006508">
    <property type="term" value="P:proteolysis"/>
    <property type="evidence" value="ECO:0007669"/>
    <property type="project" value="UniProtKB-KW"/>
</dbReference>
<organism evidence="6 7">
    <name type="scientific">Lophiostoma macrostomum CBS 122681</name>
    <dbReference type="NCBI Taxonomy" id="1314788"/>
    <lineage>
        <taxon>Eukaryota</taxon>
        <taxon>Fungi</taxon>
        <taxon>Dikarya</taxon>
        <taxon>Ascomycota</taxon>
        <taxon>Pezizomycotina</taxon>
        <taxon>Dothideomycetes</taxon>
        <taxon>Pleosporomycetidae</taxon>
        <taxon>Pleosporales</taxon>
        <taxon>Lophiostomataceae</taxon>
        <taxon>Lophiostoma</taxon>
    </lineage>
</organism>
<evidence type="ECO:0000256" key="2">
    <source>
        <dbReference type="SAM" id="MobiDB-lite"/>
    </source>
</evidence>
<dbReference type="Gene3D" id="2.40.70.10">
    <property type="entry name" value="Acid Proteases"/>
    <property type="match status" value="2"/>
</dbReference>
<dbReference type="GO" id="GO:0000324">
    <property type="term" value="C:fungal-type vacuole"/>
    <property type="evidence" value="ECO:0007669"/>
    <property type="project" value="TreeGrafter"/>
</dbReference>
<evidence type="ECO:0000313" key="6">
    <source>
        <dbReference type="EMBL" id="KAF2654312.1"/>
    </source>
</evidence>
<dbReference type="EMBL" id="MU004366">
    <property type="protein sequence ID" value="KAF2654312.1"/>
    <property type="molecule type" value="Genomic_DNA"/>
</dbReference>
<feature type="compositionally biased region" description="Basic and acidic residues" evidence="2">
    <location>
        <begin position="657"/>
        <end position="666"/>
    </location>
</feature>
<dbReference type="SUPFAM" id="SSF50630">
    <property type="entry name" value="Acid proteases"/>
    <property type="match status" value="1"/>
</dbReference>
<keyword evidence="3" id="KW-1133">Transmembrane helix</keyword>
<gene>
    <name evidence="6" type="ORF">K491DRAFT_601145</name>
</gene>
<protein>
    <submittedName>
        <fullName evidence="6">Acid protease</fullName>
    </submittedName>
</protein>
<dbReference type="GO" id="GO:0004190">
    <property type="term" value="F:aspartic-type endopeptidase activity"/>
    <property type="evidence" value="ECO:0007669"/>
    <property type="project" value="InterPro"/>
</dbReference>
<dbReference type="InterPro" id="IPR021109">
    <property type="entry name" value="Peptidase_aspartic_dom_sf"/>
</dbReference>
<keyword evidence="4" id="KW-0732">Signal</keyword>
<feature type="compositionally biased region" description="Basic and acidic residues" evidence="2">
    <location>
        <begin position="575"/>
        <end position="587"/>
    </location>
</feature>
<keyword evidence="3" id="KW-0812">Transmembrane</keyword>
<dbReference type="Proteomes" id="UP000799324">
    <property type="component" value="Unassembled WGS sequence"/>
</dbReference>
<comment type="similarity">
    <text evidence="1">Belongs to the peptidase A1 family.</text>
</comment>
<sequence>MRTAASGVLVATLLQSADALALALEARDGPANSNATLPDPISVSFTQNWDGIDGSWNSLALRLGGPEQFTRAFVSTASQQTWAINPLACQYNDTDSSGQAVLKFDTTCFESRGRTFNLSASTSWNQQGYYQLWLEKSLNLSGNGLYGNDTVGIGQPGEEGPTLLNQTIGTLITDNFWLGLFGINPKPTNFSTFADPTPSYMTNLFEQKKIPSVAWGYTAGAQYRETTVLSSLTLGGYDTTRFVPNDLSFGFAPDNERDIVVGVVGIQTSSATKSNVDLLARDDFTMYIDSTVAELYLPIEVCEAFEKTFGLTYDDATHLYLVDDLLHEQLRADNATIEFSLGTKSADTIVNITLPYAALDMQAQPPYRGLQNATRYFPIRRAQNDTQFVLGRTFLQEAYLIVDWERQNFSVSQVDWVLGQDPNIVSITSPDYTHELDQKSKRSLSTGAIIGIAIGGGFLFAMAMCGIAWMYWRRRQKRKLETVKATYAAKAASKDAPAEQSDEVPTSPIKEEERTNVFPKAELPADSASRPELGVDVKDSSLLSSPTAEAMNTERPIYEMPGDMPVRQEAGGRQLSEKETMMVRERNINGVDPNGPLSVSPLSEEAPRRLEPISPSQVALVGRRLPNVSPTSPHTPRTPRDGSSLEASDTFFQQSPREARDGRFLEAEDSLLSPISPLDTPSESSRRRFSYEM</sequence>
<keyword evidence="6" id="KW-0645">Protease</keyword>
<feature type="transmembrane region" description="Helical" evidence="3">
    <location>
        <begin position="448"/>
        <end position="472"/>
    </location>
</feature>
<reference evidence="6" key="1">
    <citation type="journal article" date="2020" name="Stud. Mycol.">
        <title>101 Dothideomycetes genomes: a test case for predicting lifestyles and emergence of pathogens.</title>
        <authorList>
            <person name="Haridas S."/>
            <person name="Albert R."/>
            <person name="Binder M."/>
            <person name="Bloem J."/>
            <person name="Labutti K."/>
            <person name="Salamov A."/>
            <person name="Andreopoulos B."/>
            <person name="Baker S."/>
            <person name="Barry K."/>
            <person name="Bills G."/>
            <person name="Bluhm B."/>
            <person name="Cannon C."/>
            <person name="Castanera R."/>
            <person name="Culley D."/>
            <person name="Daum C."/>
            <person name="Ezra D."/>
            <person name="Gonzalez J."/>
            <person name="Henrissat B."/>
            <person name="Kuo A."/>
            <person name="Liang C."/>
            <person name="Lipzen A."/>
            <person name="Lutzoni F."/>
            <person name="Magnuson J."/>
            <person name="Mondo S."/>
            <person name="Nolan M."/>
            <person name="Ohm R."/>
            <person name="Pangilinan J."/>
            <person name="Park H.-J."/>
            <person name="Ramirez L."/>
            <person name="Alfaro M."/>
            <person name="Sun H."/>
            <person name="Tritt A."/>
            <person name="Yoshinaga Y."/>
            <person name="Zwiers L.-H."/>
            <person name="Turgeon B."/>
            <person name="Goodwin S."/>
            <person name="Spatafora J."/>
            <person name="Crous P."/>
            <person name="Grigoriev I."/>
        </authorList>
    </citation>
    <scope>NUCLEOTIDE SEQUENCE</scope>
    <source>
        <strain evidence="6">CBS 122681</strain>
    </source>
</reference>
<keyword evidence="7" id="KW-1185">Reference proteome</keyword>
<feature type="region of interest" description="Disordered" evidence="2">
    <location>
        <begin position="491"/>
        <end position="693"/>
    </location>
</feature>
<dbReference type="InterPro" id="IPR033121">
    <property type="entry name" value="PEPTIDASE_A1"/>
</dbReference>
<evidence type="ECO:0000256" key="1">
    <source>
        <dbReference type="ARBA" id="ARBA00007447"/>
    </source>
</evidence>
<dbReference type="OrthoDB" id="4074350at2759"/>
<dbReference type="Pfam" id="PF00026">
    <property type="entry name" value="Asp"/>
    <property type="match status" value="1"/>
</dbReference>
<dbReference type="InterPro" id="IPR001461">
    <property type="entry name" value="Aspartic_peptidase_A1"/>
</dbReference>
<feature type="compositionally biased region" description="Polar residues" evidence="2">
    <location>
        <begin position="645"/>
        <end position="656"/>
    </location>
</feature>